<comment type="caution">
    <text evidence="9">The sequence shown here is derived from an EMBL/GenBank/DDBJ whole genome shotgun (WGS) entry which is preliminary data.</text>
</comment>
<dbReference type="EMBL" id="JAGYWB010000018">
    <property type="protein sequence ID" value="KAI0493266.1"/>
    <property type="molecule type" value="Genomic_DNA"/>
</dbReference>
<keyword evidence="2" id="KW-0479">Metal-binding</keyword>
<dbReference type="PROSITE" id="PS50158">
    <property type="entry name" value="ZF_CCHC"/>
    <property type="match status" value="1"/>
</dbReference>
<feature type="domain" description="CCHC-type" evidence="7">
    <location>
        <begin position="133"/>
        <end position="146"/>
    </location>
</feature>
<evidence type="ECO:0000256" key="5">
    <source>
        <dbReference type="PROSITE-ProRule" id="PRU00047"/>
    </source>
</evidence>
<evidence type="ECO:0008006" key="11">
    <source>
        <dbReference type="Google" id="ProtNLM"/>
    </source>
</evidence>
<dbReference type="InterPro" id="IPR036397">
    <property type="entry name" value="RNaseH_sf"/>
</dbReference>
<dbReference type="Gene3D" id="3.10.10.10">
    <property type="entry name" value="HIV Type 1 Reverse Transcriptase, subunit A, domain 1"/>
    <property type="match status" value="1"/>
</dbReference>
<keyword evidence="4" id="KW-0378">Hydrolase</keyword>
<accession>A0A8T3A9L5</accession>
<dbReference type="GO" id="GO:0003676">
    <property type="term" value="F:nucleic acid binding"/>
    <property type="evidence" value="ECO:0007669"/>
    <property type="project" value="InterPro"/>
</dbReference>
<dbReference type="GO" id="GO:0004190">
    <property type="term" value="F:aspartic-type endopeptidase activity"/>
    <property type="evidence" value="ECO:0007669"/>
    <property type="project" value="UniProtKB-KW"/>
</dbReference>
<feature type="region of interest" description="Disordered" evidence="6">
    <location>
        <begin position="90"/>
        <end position="130"/>
    </location>
</feature>
<dbReference type="SUPFAM" id="SSF53098">
    <property type="entry name" value="Ribonuclease H-like"/>
    <property type="match status" value="1"/>
</dbReference>
<dbReference type="Pfam" id="PF07727">
    <property type="entry name" value="RVT_2"/>
    <property type="match status" value="1"/>
</dbReference>
<dbReference type="SMR" id="A0A8T3A9L5"/>
<dbReference type="InterPro" id="IPR012337">
    <property type="entry name" value="RNaseH-like_sf"/>
</dbReference>
<keyword evidence="5" id="KW-0863">Zinc-finger</keyword>
<dbReference type="InterPro" id="IPR001584">
    <property type="entry name" value="Integrase_cat-core"/>
</dbReference>
<dbReference type="InterPro" id="IPR001878">
    <property type="entry name" value="Znf_CCHC"/>
</dbReference>
<dbReference type="PANTHER" id="PTHR42648:SF26">
    <property type="entry name" value="INTEGRASE CATALYTIC DOMAIN-CONTAINING PROTEIN"/>
    <property type="match status" value="1"/>
</dbReference>
<dbReference type="InterPro" id="IPR057670">
    <property type="entry name" value="SH3_retrovirus"/>
</dbReference>
<evidence type="ECO:0000256" key="6">
    <source>
        <dbReference type="SAM" id="MobiDB-lite"/>
    </source>
</evidence>
<dbReference type="PROSITE" id="PS50994">
    <property type="entry name" value="INTEGRASE"/>
    <property type="match status" value="1"/>
</dbReference>
<gene>
    <name evidence="9" type="ORF">KFK09_027542</name>
</gene>
<feature type="compositionally biased region" description="Polar residues" evidence="6">
    <location>
        <begin position="112"/>
        <end position="126"/>
    </location>
</feature>
<dbReference type="GO" id="GO:0008270">
    <property type="term" value="F:zinc ion binding"/>
    <property type="evidence" value="ECO:0007669"/>
    <property type="project" value="UniProtKB-KW"/>
</dbReference>
<evidence type="ECO:0000259" key="7">
    <source>
        <dbReference type="PROSITE" id="PS50158"/>
    </source>
</evidence>
<dbReference type="InterPro" id="IPR043502">
    <property type="entry name" value="DNA/RNA_pol_sf"/>
</dbReference>
<dbReference type="Pfam" id="PF13976">
    <property type="entry name" value="gag_pre-integrs"/>
    <property type="match status" value="1"/>
</dbReference>
<keyword evidence="3" id="KW-0064">Aspartyl protease</keyword>
<dbReference type="Gene3D" id="3.30.420.10">
    <property type="entry name" value="Ribonuclease H-like superfamily/Ribonuclease H"/>
    <property type="match status" value="1"/>
</dbReference>
<evidence type="ECO:0000256" key="2">
    <source>
        <dbReference type="ARBA" id="ARBA00022723"/>
    </source>
</evidence>
<keyword evidence="5" id="KW-0862">Zinc</keyword>
<dbReference type="Pfam" id="PF22936">
    <property type="entry name" value="Pol_BBD"/>
    <property type="match status" value="1"/>
</dbReference>
<dbReference type="InterPro" id="IPR013103">
    <property type="entry name" value="RVT_2"/>
</dbReference>
<organism evidence="9 10">
    <name type="scientific">Dendrobium nobile</name>
    <name type="common">Orchid</name>
    <dbReference type="NCBI Taxonomy" id="94219"/>
    <lineage>
        <taxon>Eukaryota</taxon>
        <taxon>Viridiplantae</taxon>
        <taxon>Streptophyta</taxon>
        <taxon>Embryophyta</taxon>
        <taxon>Tracheophyta</taxon>
        <taxon>Spermatophyta</taxon>
        <taxon>Magnoliopsida</taxon>
        <taxon>Liliopsida</taxon>
        <taxon>Asparagales</taxon>
        <taxon>Orchidaceae</taxon>
        <taxon>Epidendroideae</taxon>
        <taxon>Malaxideae</taxon>
        <taxon>Dendrobiinae</taxon>
        <taxon>Dendrobium</taxon>
    </lineage>
</organism>
<evidence type="ECO:0000313" key="10">
    <source>
        <dbReference type="Proteomes" id="UP000829196"/>
    </source>
</evidence>
<feature type="compositionally biased region" description="Polar residues" evidence="6">
    <location>
        <begin position="630"/>
        <end position="675"/>
    </location>
</feature>
<name>A0A8T3A9L5_DENNO</name>
<evidence type="ECO:0000256" key="1">
    <source>
        <dbReference type="ARBA" id="ARBA00022670"/>
    </source>
</evidence>
<dbReference type="OrthoDB" id="684929at2759"/>
<dbReference type="Gene3D" id="3.30.70.270">
    <property type="match status" value="1"/>
</dbReference>
<dbReference type="InterPro" id="IPR025724">
    <property type="entry name" value="GAG-pre-integrase_dom"/>
</dbReference>
<dbReference type="Pfam" id="PF25597">
    <property type="entry name" value="SH3_retrovirus"/>
    <property type="match status" value="1"/>
</dbReference>
<feature type="domain" description="Integrase catalytic" evidence="8">
    <location>
        <begin position="361"/>
        <end position="527"/>
    </location>
</feature>
<proteinExistence type="predicted"/>
<reference evidence="9" key="1">
    <citation type="journal article" date="2022" name="Front. Genet.">
        <title>Chromosome-Scale Assembly of the Dendrobium nobile Genome Provides Insights Into the Molecular Mechanism of the Biosynthesis of the Medicinal Active Ingredient of Dendrobium.</title>
        <authorList>
            <person name="Xu Q."/>
            <person name="Niu S.-C."/>
            <person name="Li K.-L."/>
            <person name="Zheng P.-J."/>
            <person name="Zhang X.-J."/>
            <person name="Jia Y."/>
            <person name="Liu Y."/>
            <person name="Niu Y.-X."/>
            <person name="Yu L.-H."/>
            <person name="Chen D.-F."/>
            <person name="Zhang G.-Q."/>
        </authorList>
    </citation>
    <scope>NUCLEOTIDE SEQUENCE</scope>
    <source>
        <tissue evidence="9">Leaf</tissue>
    </source>
</reference>
<keyword evidence="10" id="KW-1185">Reference proteome</keyword>
<dbReference type="SUPFAM" id="SSF56672">
    <property type="entry name" value="DNA/RNA polymerases"/>
    <property type="match status" value="1"/>
</dbReference>
<keyword evidence="1" id="KW-0645">Protease</keyword>
<evidence type="ECO:0000259" key="8">
    <source>
        <dbReference type="PROSITE" id="PS50994"/>
    </source>
</evidence>
<dbReference type="InterPro" id="IPR039537">
    <property type="entry name" value="Retrotran_Ty1/copia-like"/>
</dbReference>
<evidence type="ECO:0000256" key="4">
    <source>
        <dbReference type="ARBA" id="ARBA00022801"/>
    </source>
</evidence>
<dbReference type="Pfam" id="PF00665">
    <property type="entry name" value="rve"/>
    <property type="match status" value="1"/>
</dbReference>
<feature type="region of interest" description="Disordered" evidence="6">
    <location>
        <begin position="625"/>
        <end position="680"/>
    </location>
</feature>
<dbReference type="GO" id="GO:0006508">
    <property type="term" value="P:proteolysis"/>
    <property type="evidence" value="ECO:0007669"/>
    <property type="project" value="UniProtKB-KW"/>
</dbReference>
<dbReference type="Proteomes" id="UP000829196">
    <property type="component" value="Unassembled WGS sequence"/>
</dbReference>
<evidence type="ECO:0000313" key="9">
    <source>
        <dbReference type="EMBL" id="KAI0493266.1"/>
    </source>
</evidence>
<dbReference type="InterPro" id="IPR043128">
    <property type="entry name" value="Rev_trsase/Diguanyl_cyclase"/>
</dbReference>
<dbReference type="Pfam" id="PF14223">
    <property type="entry name" value="Retrotran_gag_2"/>
    <property type="match status" value="1"/>
</dbReference>
<dbReference type="InterPro" id="IPR054722">
    <property type="entry name" value="PolX-like_BBD"/>
</dbReference>
<protein>
    <recommendedName>
        <fullName evidence="11">Retrovirus-related Pol polyprotein from transposon TNT 1-94</fullName>
    </recommendedName>
</protein>
<sequence length="1060" mass="119028">MRDRTMQQYLDQIKKIVDSIAAAGSKVDTKDIVLSILNGLPATYNSFKTAIRTSLQPISLDYLYSLLCSEEIHLYHQRNQEIQQSDNTALLSNRGNGYRSKNQRFRGKTSAPKPQSSNDNPTTLRTSAPRPQCQICGKPGHSALNCWHRCNLTYAPPSNPRALRVQQQVPSPNEWIVDSGASSHLTSDVTNLQHPFPYNGMESVSIANGSNLPIQHTGQGILPLPDSNRKLYLPNILHVPSSSHNLLSVAKLTADNNVSVFFKANEFVVKDLQDNRLLLRGLKRNGLYRLKAPIQSKHKALAADSSSSSLWHARLGHPNHRTLQRLASLNSNIKTSSCSSLCISCNLSKSHKQPFSSSTSVCTKPFQLVHSDVWGPAPVPSMNGFRYYVIFIDDFTHFSWIYLLHSKAEVLSKYQNLCNMVKKNFHTQIQHFRSDGGGEYSSNVFRKYLIQQGTTHQLCCPHTPEQNCTAEWKHRHLIELTRTLLHAAHLPLKFWAEAVSTANYLINLLSSSAISNHTPYLRLNGRPASYKHLRTFGCLCFPWTRPYADHKLAPRSQLCVFLGYSTQHKGYRCLNVTQNRIYISRQVVFYETVFPYQQPSPTVPQVSSTSSCPPLLLIPSSMVSQAMPPSASTRTSSVMDSAQSTSPPASIQTNSEFTQPSSDLQLSSANNSRHQVSPPRHLMQTRLRSGILKPKQVFDLSVVQASSPTPTTYTEAVKHANWRSAMSTEYSALQKLGTWSLVPAPLNKPVLGSKWTFKTKSLPYGHIASYKARLVALGCSQEFGINFTETFSPVAKMVTIRMLLTIALHHNWAVTQLDISNAFLHGDLHDKVYMKQPRGFEDAQHSQYVCKLHKSIYGLKQSPRLWFHKLTQSLLQIGFVFSKADPSLLLHTQADARVFVLIYVDDILITGNNKLQIQITLQHLQSAFRLKQLGNISVFLRIQVIQTTYGYFLNQTHYANELLSHAGFSGCKPSSTPALTKPSKLQDETLFSDPQLFRKLAGSLQYLTITRPDIAFTVNSICQFMHQPRNCDFLALKRLLHYIKGTSEFGLPITRGSLCL</sequence>
<dbReference type="GO" id="GO:0015074">
    <property type="term" value="P:DNA integration"/>
    <property type="evidence" value="ECO:0007669"/>
    <property type="project" value="InterPro"/>
</dbReference>
<dbReference type="PANTHER" id="PTHR42648">
    <property type="entry name" value="TRANSPOSASE, PUTATIVE-RELATED"/>
    <property type="match status" value="1"/>
</dbReference>
<dbReference type="AlphaFoldDB" id="A0A8T3A9L5"/>
<evidence type="ECO:0000256" key="3">
    <source>
        <dbReference type="ARBA" id="ARBA00022750"/>
    </source>
</evidence>